<dbReference type="InterPro" id="IPR010056">
    <property type="entry name" value="Phage_rep_org__N"/>
</dbReference>
<sequence length="272" mass="30368">MGKGRWVKIYTKILWDPTVRKLTCTQKWVFITLIILADEEGGVVSGDSATTHHITLAAGSDALTVKKIIRILEENSLITVRKSGDIVIPNWYKYQSTTAAREGRKKRRNAAQEVEVDKIREDIDKTIAAWNNLTNLQQPQKITPEDRKAVGFRLSEGATVEEIESVLTWYNGQLGNASTFWGGNNERGQPIKFNIKRVMKGKLSDKMTFVYEHFLTAMESKTVSKGAGPGSYRPVCCEGEIFDGSGTCPDIEVGPNGVCAKQKTCPNFREHK</sequence>
<evidence type="ECO:0000313" key="2">
    <source>
        <dbReference type="EMBL" id="QJA95784.1"/>
    </source>
</evidence>
<feature type="domain" description="Phage replisome organiser N-terminal" evidence="1">
    <location>
        <begin position="6"/>
        <end position="113"/>
    </location>
</feature>
<organism evidence="2">
    <name type="scientific">viral metagenome</name>
    <dbReference type="NCBI Taxonomy" id="1070528"/>
    <lineage>
        <taxon>unclassified sequences</taxon>
        <taxon>metagenomes</taxon>
        <taxon>organismal metagenomes</taxon>
    </lineage>
</organism>
<accession>A0A6M3LQR2</accession>
<dbReference type="Pfam" id="PF09681">
    <property type="entry name" value="Phage_rep_org_N"/>
    <property type="match status" value="1"/>
</dbReference>
<proteinExistence type="predicted"/>
<name>A0A6M3LQR2_9ZZZZ</name>
<protein>
    <submittedName>
        <fullName evidence="2">Putative DNA replication protein</fullName>
    </submittedName>
</protein>
<dbReference type="EMBL" id="MT143343">
    <property type="protein sequence ID" value="QJA95784.1"/>
    <property type="molecule type" value="Genomic_DNA"/>
</dbReference>
<dbReference type="AlphaFoldDB" id="A0A6M3LQR2"/>
<gene>
    <name evidence="2" type="ORF">MM415B05177_0011</name>
</gene>
<reference evidence="2" key="1">
    <citation type="submission" date="2020-03" db="EMBL/GenBank/DDBJ databases">
        <title>The deep terrestrial virosphere.</title>
        <authorList>
            <person name="Holmfeldt K."/>
            <person name="Nilsson E."/>
            <person name="Simone D."/>
            <person name="Lopez-Fernandez M."/>
            <person name="Wu X."/>
            <person name="de Brujin I."/>
            <person name="Lundin D."/>
            <person name="Andersson A."/>
            <person name="Bertilsson S."/>
            <person name="Dopson M."/>
        </authorList>
    </citation>
    <scope>NUCLEOTIDE SEQUENCE</scope>
    <source>
        <strain evidence="2">MM415B05177</strain>
    </source>
</reference>
<evidence type="ECO:0000259" key="1">
    <source>
        <dbReference type="Pfam" id="PF09681"/>
    </source>
</evidence>